<dbReference type="AlphaFoldDB" id="A0AAN5A176"/>
<keyword evidence="3" id="KW-1185">Reference proteome</keyword>
<dbReference type="Proteomes" id="UP000199541">
    <property type="component" value="Unassembled WGS sequence"/>
</dbReference>
<evidence type="ECO:0000313" key="2">
    <source>
        <dbReference type="EMBL" id="SDX36876.1"/>
    </source>
</evidence>
<proteinExistence type="predicted"/>
<organism evidence="1 4">
    <name type="scientific">Allgaiera indica</name>
    <dbReference type="NCBI Taxonomy" id="765699"/>
    <lineage>
        <taxon>Bacteria</taxon>
        <taxon>Pseudomonadati</taxon>
        <taxon>Pseudomonadota</taxon>
        <taxon>Alphaproteobacteria</taxon>
        <taxon>Rhodobacterales</taxon>
        <taxon>Paracoccaceae</taxon>
        <taxon>Allgaiera</taxon>
    </lineage>
</organism>
<reference evidence="1" key="1">
    <citation type="journal article" date="2014" name="Int. J. Syst. Evol. Microbiol.">
        <title>Complete genome sequence of Corynebacterium casei LMG S-19264T (=DSM 44701T), isolated from a smear-ripened cheese.</title>
        <authorList>
            <consortium name="US DOE Joint Genome Institute (JGI-PGF)"/>
            <person name="Walter F."/>
            <person name="Albersmeier A."/>
            <person name="Kalinowski J."/>
            <person name="Ruckert C."/>
        </authorList>
    </citation>
    <scope>NUCLEOTIDE SEQUENCE</scope>
    <source>
        <strain evidence="1">CGMCC 1.10859</strain>
    </source>
</reference>
<reference evidence="2 3" key="2">
    <citation type="submission" date="2016-10" db="EMBL/GenBank/DDBJ databases">
        <authorList>
            <person name="Varghese N."/>
            <person name="Submissions S."/>
        </authorList>
    </citation>
    <scope>NUCLEOTIDE SEQUENCE [LARGE SCALE GENOMIC DNA]</scope>
    <source>
        <strain evidence="2 3">DSM 24802</strain>
    </source>
</reference>
<dbReference type="EMBL" id="BNAB01000014">
    <property type="protein sequence ID" value="GHE03840.1"/>
    <property type="molecule type" value="Genomic_DNA"/>
</dbReference>
<sequence length="72" mass="7764">MGRPVQVAAIGFARSGVCFDHVDGQYRDIEDVDIWEPAFATWLRAAEAGLDFHAAAHHPGRSSPFAGTIALI</sequence>
<reference evidence="1" key="3">
    <citation type="submission" date="2023-06" db="EMBL/GenBank/DDBJ databases">
        <authorList>
            <person name="Sun Q."/>
            <person name="Zhou Y."/>
        </authorList>
    </citation>
    <scope>NUCLEOTIDE SEQUENCE</scope>
    <source>
        <strain evidence="1">CGMCC 1.10859</strain>
    </source>
</reference>
<dbReference type="EMBL" id="FNOB01000014">
    <property type="protein sequence ID" value="SDX36876.1"/>
    <property type="molecule type" value="Genomic_DNA"/>
</dbReference>
<evidence type="ECO:0000313" key="1">
    <source>
        <dbReference type="EMBL" id="GHE03840.1"/>
    </source>
</evidence>
<evidence type="ECO:0000313" key="3">
    <source>
        <dbReference type="Proteomes" id="UP000199541"/>
    </source>
</evidence>
<gene>
    <name evidence="1" type="ORF">GCM10008024_28650</name>
    <name evidence="2" type="ORF">SAMN05444006_114115</name>
</gene>
<comment type="caution">
    <text evidence="1">The sequence shown here is derived from an EMBL/GenBank/DDBJ whole genome shotgun (WGS) entry which is preliminary data.</text>
</comment>
<evidence type="ECO:0000313" key="4">
    <source>
        <dbReference type="Proteomes" id="UP000634647"/>
    </source>
</evidence>
<name>A0AAN5A176_9RHOB</name>
<accession>A0AAN5A176</accession>
<dbReference type="Proteomes" id="UP000634647">
    <property type="component" value="Unassembled WGS sequence"/>
</dbReference>
<protein>
    <submittedName>
        <fullName evidence="1">Uncharacterized protein</fullName>
    </submittedName>
</protein>